<dbReference type="AlphaFoldDB" id="A0A2K3KSC5"/>
<gene>
    <name evidence="1" type="ORF">L195_g064324</name>
</gene>
<proteinExistence type="predicted"/>
<comment type="caution">
    <text evidence="1">The sequence shown here is derived from an EMBL/GenBank/DDBJ whole genome shotgun (WGS) entry which is preliminary data.</text>
</comment>
<dbReference type="Proteomes" id="UP000236291">
    <property type="component" value="Unassembled WGS sequence"/>
</dbReference>
<evidence type="ECO:0000313" key="2">
    <source>
        <dbReference type="Proteomes" id="UP000236291"/>
    </source>
</evidence>
<evidence type="ECO:0000313" key="1">
    <source>
        <dbReference type="EMBL" id="PNX69192.1"/>
    </source>
</evidence>
<organism evidence="1 2">
    <name type="scientific">Trifolium pratense</name>
    <name type="common">Red clover</name>
    <dbReference type="NCBI Taxonomy" id="57577"/>
    <lineage>
        <taxon>Eukaryota</taxon>
        <taxon>Viridiplantae</taxon>
        <taxon>Streptophyta</taxon>
        <taxon>Embryophyta</taxon>
        <taxon>Tracheophyta</taxon>
        <taxon>Spermatophyta</taxon>
        <taxon>Magnoliopsida</taxon>
        <taxon>eudicotyledons</taxon>
        <taxon>Gunneridae</taxon>
        <taxon>Pentapetalae</taxon>
        <taxon>rosids</taxon>
        <taxon>fabids</taxon>
        <taxon>Fabales</taxon>
        <taxon>Fabaceae</taxon>
        <taxon>Papilionoideae</taxon>
        <taxon>50 kb inversion clade</taxon>
        <taxon>NPAAA clade</taxon>
        <taxon>Hologalegina</taxon>
        <taxon>IRL clade</taxon>
        <taxon>Trifolieae</taxon>
        <taxon>Trifolium</taxon>
    </lineage>
</organism>
<reference evidence="1 2" key="1">
    <citation type="journal article" date="2014" name="Am. J. Bot.">
        <title>Genome assembly and annotation for red clover (Trifolium pratense; Fabaceae).</title>
        <authorList>
            <person name="Istvanek J."/>
            <person name="Jaros M."/>
            <person name="Krenek A."/>
            <person name="Repkova J."/>
        </authorList>
    </citation>
    <scope>NUCLEOTIDE SEQUENCE [LARGE SCALE GENOMIC DNA]</scope>
    <source>
        <strain evidence="2">cv. Tatra</strain>
        <tissue evidence="1">Young leaves</tissue>
    </source>
</reference>
<sequence>GEEKAPDDNPEGHDEST</sequence>
<dbReference type="EMBL" id="ASHM01243407">
    <property type="protein sequence ID" value="PNX69192.1"/>
    <property type="molecule type" value="Genomic_DNA"/>
</dbReference>
<feature type="non-terminal residue" evidence="1">
    <location>
        <position position="1"/>
    </location>
</feature>
<reference evidence="1 2" key="2">
    <citation type="journal article" date="2017" name="Front. Plant Sci.">
        <title>Gene Classification and Mining of Molecular Markers Useful in Red Clover (Trifolium pratense) Breeding.</title>
        <authorList>
            <person name="Istvanek J."/>
            <person name="Dluhosova J."/>
            <person name="Dluhos P."/>
            <person name="Patkova L."/>
            <person name="Nedelnik J."/>
            <person name="Repkova J."/>
        </authorList>
    </citation>
    <scope>NUCLEOTIDE SEQUENCE [LARGE SCALE GENOMIC DNA]</scope>
    <source>
        <strain evidence="2">cv. Tatra</strain>
        <tissue evidence="1">Young leaves</tissue>
    </source>
</reference>
<protein>
    <submittedName>
        <fullName evidence="1">Uncharacterized protein</fullName>
    </submittedName>
</protein>
<name>A0A2K3KSC5_TRIPR</name>
<accession>A0A2K3KSC5</accession>